<dbReference type="EMBL" id="CM023480">
    <property type="protein sequence ID" value="KAH7970410.1"/>
    <property type="molecule type" value="Genomic_DNA"/>
</dbReference>
<name>A0ACB8DHW6_DERSI</name>
<evidence type="ECO:0000313" key="1">
    <source>
        <dbReference type="EMBL" id="KAH7970410.1"/>
    </source>
</evidence>
<sequence>MQAPTSGAATVCGYDVSSQRHQVRKRVSLCQQTDIFFEDMTVTENVYYFGSLKGVKYERLAQSIKDTLRLVRLDDKASSLPKTLSGGMKRRLSIAMTLVSEPELLILDEPTAGMDPETRRAVWDTLTTVAKERTLLLSSHDMEEADAIADQIIIMAAGGTVCSGSTAFLKKACGVGYKVTFSKVPHAFKLDEVMHIVRKTTPAAVIDDEKQEEVSIALGTLDSKEFPAMFKKLESSLQRLGIAGMGVTVASMKDVYLKINLDWAPGGKDRERPVEGKDIDRVCKPITKRCTMARSCFALTVKRILSMVRSWDVFVIFFLVPLGLVALTEWTLQIITTATPVRQYNETFDIPIELGVHFPKSRTVIGESPSNDVSRNLRTLVEAQGCSVHSTKDVEKDLRKYAEEDFPSYITTYALAVAFESNE</sequence>
<keyword evidence="2" id="KW-1185">Reference proteome</keyword>
<proteinExistence type="predicted"/>
<protein>
    <submittedName>
        <fullName evidence="1">Uncharacterized protein</fullName>
    </submittedName>
</protein>
<organism evidence="1 2">
    <name type="scientific">Dermacentor silvarum</name>
    <name type="common">Tick</name>
    <dbReference type="NCBI Taxonomy" id="543639"/>
    <lineage>
        <taxon>Eukaryota</taxon>
        <taxon>Metazoa</taxon>
        <taxon>Ecdysozoa</taxon>
        <taxon>Arthropoda</taxon>
        <taxon>Chelicerata</taxon>
        <taxon>Arachnida</taxon>
        <taxon>Acari</taxon>
        <taxon>Parasitiformes</taxon>
        <taxon>Ixodida</taxon>
        <taxon>Ixodoidea</taxon>
        <taxon>Ixodidae</taxon>
        <taxon>Rhipicephalinae</taxon>
        <taxon>Dermacentor</taxon>
    </lineage>
</organism>
<evidence type="ECO:0000313" key="2">
    <source>
        <dbReference type="Proteomes" id="UP000821865"/>
    </source>
</evidence>
<dbReference type="Proteomes" id="UP000821865">
    <property type="component" value="Chromosome 11"/>
</dbReference>
<reference evidence="1" key="1">
    <citation type="submission" date="2020-05" db="EMBL/GenBank/DDBJ databases">
        <title>Large-scale comparative analyses of tick genomes elucidate their genetic diversity and vector capacities.</title>
        <authorList>
            <person name="Jia N."/>
            <person name="Wang J."/>
            <person name="Shi W."/>
            <person name="Du L."/>
            <person name="Sun Y."/>
            <person name="Zhan W."/>
            <person name="Jiang J."/>
            <person name="Wang Q."/>
            <person name="Zhang B."/>
            <person name="Ji P."/>
            <person name="Sakyi L.B."/>
            <person name="Cui X."/>
            <person name="Yuan T."/>
            <person name="Jiang B."/>
            <person name="Yang W."/>
            <person name="Lam T.T.-Y."/>
            <person name="Chang Q."/>
            <person name="Ding S."/>
            <person name="Wang X."/>
            <person name="Zhu J."/>
            <person name="Ruan X."/>
            <person name="Zhao L."/>
            <person name="Wei J."/>
            <person name="Que T."/>
            <person name="Du C."/>
            <person name="Cheng J."/>
            <person name="Dai P."/>
            <person name="Han X."/>
            <person name="Huang E."/>
            <person name="Gao Y."/>
            <person name="Liu J."/>
            <person name="Shao H."/>
            <person name="Ye R."/>
            <person name="Li L."/>
            <person name="Wei W."/>
            <person name="Wang X."/>
            <person name="Wang C."/>
            <person name="Yang T."/>
            <person name="Huo Q."/>
            <person name="Li W."/>
            <person name="Guo W."/>
            <person name="Chen H."/>
            <person name="Zhou L."/>
            <person name="Ni X."/>
            <person name="Tian J."/>
            <person name="Zhou Y."/>
            <person name="Sheng Y."/>
            <person name="Liu T."/>
            <person name="Pan Y."/>
            <person name="Xia L."/>
            <person name="Li J."/>
            <person name="Zhao F."/>
            <person name="Cao W."/>
        </authorList>
    </citation>
    <scope>NUCLEOTIDE SEQUENCE</scope>
    <source>
        <strain evidence="1">Dsil-2018</strain>
    </source>
</reference>
<accession>A0ACB8DHW6</accession>
<comment type="caution">
    <text evidence="1">The sequence shown here is derived from an EMBL/GenBank/DDBJ whole genome shotgun (WGS) entry which is preliminary data.</text>
</comment>
<gene>
    <name evidence="1" type="ORF">HPB49_006713</name>
</gene>